<evidence type="ECO:0000313" key="1">
    <source>
        <dbReference type="EMBL" id="CAI0381413.1"/>
    </source>
</evidence>
<sequence>MADMFFSGGEAAMETGSRLSSNNITLLSGPPTCGKTSLLFQFAINSALSCSDRKVVFICSRRRMESNPPHLSQGIDPSSDVFDRIQMKYVEDDEDIKRYLAAFHLLDAFPAAVVIDDFGDFLDERVCQERYSNARGRDLAMAKILALAHNALSLANEKGRCEFVISDTHHGESPRLLFIYKRWVSSIFTVKAILNLLGLVVADGRGWFLLTSSDGGTSSGRTTAKYSIMLQYLCLEGMITEDDDSQQQ</sequence>
<dbReference type="PANTHER" id="PTHR28653">
    <property type="match status" value="1"/>
</dbReference>
<proteinExistence type="predicted"/>
<dbReference type="SUPFAM" id="SSF52540">
    <property type="entry name" value="P-loop containing nucleoside triphosphate hydrolases"/>
    <property type="match status" value="1"/>
</dbReference>
<dbReference type="Gene3D" id="3.40.50.300">
    <property type="entry name" value="P-loop containing nucleotide triphosphate hydrolases"/>
    <property type="match status" value="1"/>
</dbReference>
<gene>
    <name evidence="1" type="ORF">LITE_LOCUS3145</name>
</gene>
<reference evidence="1" key="1">
    <citation type="submission" date="2022-08" db="EMBL/GenBank/DDBJ databases">
        <authorList>
            <person name="Gutierrez-Valencia J."/>
        </authorList>
    </citation>
    <scope>NUCLEOTIDE SEQUENCE</scope>
</reference>
<comment type="caution">
    <text evidence="1">The sequence shown here is derived from an EMBL/GenBank/DDBJ whole genome shotgun (WGS) entry which is preliminary data.</text>
</comment>
<organism evidence="1 2">
    <name type="scientific">Linum tenue</name>
    <dbReference type="NCBI Taxonomy" id="586396"/>
    <lineage>
        <taxon>Eukaryota</taxon>
        <taxon>Viridiplantae</taxon>
        <taxon>Streptophyta</taxon>
        <taxon>Embryophyta</taxon>
        <taxon>Tracheophyta</taxon>
        <taxon>Spermatophyta</taxon>
        <taxon>Magnoliopsida</taxon>
        <taxon>eudicotyledons</taxon>
        <taxon>Gunneridae</taxon>
        <taxon>Pentapetalae</taxon>
        <taxon>rosids</taxon>
        <taxon>fabids</taxon>
        <taxon>Malpighiales</taxon>
        <taxon>Linaceae</taxon>
        <taxon>Linum</taxon>
    </lineage>
</organism>
<dbReference type="EMBL" id="CAMGYJ010000002">
    <property type="protein sequence ID" value="CAI0381413.1"/>
    <property type="molecule type" value="Genomic_DNA"/>
</dbReference>
<protein>
    <submittedName>
        <fullName evidence="1">Uncharacterized protein</fullName>
    </submittedName>
</protein>
<dbReference type="GO" id="GO:0000724">
    <property type="term" value="P:double-strand break repair via homologous recombination"/>
    <property type="evidence" value="ECO:0007669"/>
    <property type="project" value="TreeGrafter"/>
</dbReference>
<evidence type="ECO:0000313" key="2">
    <source>
        <dbReference type="Proteomes" id="UP001154282"/>
    </source>
</evidence>
<accession>A0AAV0HA49</accession>
<dbReference type="GO" id="GO:0003697">
    <property type="term" value="F:single-stranded DNA binding"/>
    <property type="evidence" value="ECO:0007669"/>
    <property type="project" value="TreeGrafter"/>
</dbReference>
<keyword evidence="2" id="KW-1185">Reference proteome</keyword>
<dbReference type="PANTHER" id="PTHR28653:SF1">
    <property type="entry name" value="ATPASE SWSAP1"/>
    <property type="match status" value="1"/>
</dbReference>
<dbReference type="GO" id="GO:0097196">
    <property type="term" value="C:Shu complex"/>
    <property type="evidence" value="ECO:0007669"/>
    <property type="project" value="TreeGrafter"/>
</dbReference>
<dbReference type="InterPro" id="IPR027417">
    <property type="entry name" value="P-loop_NTPase"/>
</dbReference>
<name>A0AAV0HA49_9ROSI</name>
<dbReference type="AlphaFoldDB" id="A0AAV0HA49"/>
<dbReference type="Proteomes" id="UP001154282">
    <property type="component" value="Unassembled WGS sequence"/>
</dbReference>